<evidence type="ECO:0000313" key="10">
    <source>
        <dbReference type="Proteomes" id="UP000027395"/>
    </source>
</evidence>
<evidence type="ECO:0000256" key="2">
    <source>
        <dbReference type="ARBA" id="ARBA00022603"/>
    </source>
</evidence>
<dbReference type="GO" id="GO:0032259">
    <property type="term" value="P:methylation"/>
    <property type="evidence" value="ECO:0007669"/>
    <property type="project" value="UniProtKB-KW"/>
</dbReference>
<evidence type="ECO:0000256" key="3">
    <source>
        <dbReference type="ARBA" id="ARBA00022679"/>
    </source>
</evidence>
<dbReference type="PATRIC" id="fig|388467.6.peg.329"/>
<dbReference type="Pfam" id="PF22240">
    <property type="entry name" value="ISP_coupler"/>
    <property type="match status" value="1"/>
</dbReference>
<sequence length="1003" mass="118059">MSKLLISQYYNKVDQIIQYGGSRKETSIRGAFHNLLNEYCRSKDFLLITELEYKTKKGKTVIPDGTIKDALRLDYGYWESKDQYDNLDLEIEKKLAKGYPDDNILFEDSQTVVLIQGGGEILRVSMRDAEALDTAINAFINYLRPEVQDFRDAISHFKEDLPTILKTLRSLIDQQSTTNKPFQQARDKFWQICQDSINPEISLENIREMMIQHILTEDIFINIFNESQFHRENNIASQLQAVIETFFTGATKRNTLSTIERYYAVIRRTAANIYNHHEKQKFLKAVYENFYKAYNPKAADKLGIVYTPNEIVRFMIESTDYLLHKHFGKILADKDVEILDPATGTGTFIAELIEYLPKAQLPYKYEHEIHCNEVAILPYYIANLNIEFTYEQKMGDYAGFHNICFMDTLDHTVFADKQLNLLSMTVENTARIKRQNDRKISVIIGNPPYNAKQENFNQNNANDYYQAVDKRIKDTYIKYGKAQNQIVIYDMYTRFIRWASDRLSHNGIIAFVSNNSFIDALAYDGFRKVIAEEFNEIWIIDTKGNARNSGERRRQEGGNVFSDQIRVGVAIYFLIRNENLQGFKVFYHAFDDYAKAEEKKDFLAKNKLQNINFIHYNPDKNNNWINQTDNNFDSLLPLIDKEVKSGKAETAVFKLFSSGLKTQRDEWVYDLSLENLTEKMKYLISVYQETLKDNDYKDKFSVKWDADLSQYLKRKISKSFSEQQIVKSLYRPYLKQYLYFDKNFNGRTYQWFNIYNNKHLDNKYITFKSFGSNRSFNCLATNCIAELHVTGANQCLPLYFYNKKGDQIDNITDWGLTQFQTHYNDKDIKKIDIFHYTYAVLHNPIYREKYEQNLKRDFPRIPFYDNFQQWVTWGKQLMELHINYETLNPYPLTRVNSSETEITNPKPKLKADKIKGEIILDTVTSLTDIPKTAWDYRLGNRSALEWILDQYKEKKPKDETIAKQFNNYRFADYKEQVINLLMRVCTVSVETVKIIQAMETNQH</sequence>
<dbReference type="EMBL" id="CM002803">
    <property type="protein sequence ID" value="KEI65595.1"/>
    <property type="molecule type" value="Genomic_DNA"/>
</dbReference>
<dbReference type="SUPFAM" id="SSF53335">
    <property type="entry name" value="S-adenosyl-L-methionine-dependent methyltransferases"/>
    <property type="match status" value="1"/>
</dbReference>
<keyword evidence="3 9" id="KW-0808">Transferase</keyword>
<feature type="domain" description="DNA methylase adenine-specific" evidence="6">
    <location>
        <begin position="282"/>
        <end position="467"/>
    </location>
</feature>
<dbReference type="InterPro" id="IPR050953">
    <property type="entry name" value="N4_N6_ade-DNA_methylase"/>
</dbReference>
<dbReference type="GO" id="GO:0009307">
    <property type="term" value="P:DNA restriction-modification system"/>
    <property type="evidence" value="ECO:0007669"/>
    <property type="project" value="UniProtKB-KW"/>
</dbReference>
<proteinExistence type="predicted"/>
<keyword evidence="2 9" id="KW-0489">Methyltransferase</keyword>
<dbReference type="PANTHER" id="PTHR33841:SF1">
    <property type="entry name" value="DNA METHYLTRANSFERASE A"/>
    <property type="match status" value="1"/>
</dbReference>
<dbReference type="STRING" id="388467.A19Y_0377"/>
<protein>
    <recommendedName>
        <fullName evidence="1">site-specific DNA-methyltransferase (adenine-specific)</fullName>
        <ecNumber evidence="1">2.1.1.72</ecNumber>
    </recommendedName>
</protein>
<evidence type="ECO:0000259" key="6">
    <source>
        <dbReference type="Pfam" id="PF02384"/>
    </source>
</evidence>
<feature type="domain" description="Type ISP restriction-modification enzyme LLaBIII C-terminal specificity" evidence="7">
    <location>
        <begin position="652"/>
        <end position="980"/>
    </location>
</feature>
<dbReference type="eggNOG" id="COG0286">
    <property type="taxonomic scope" value="Bacteria"/>
</dbReference>
<gene>
    <name evidence="9" type="ORF">A19Y_0377</name>
</gene>
<evidence type="ECO:0000256" key="5">
    <source>
        <dbReference type="ARBA" id="ARBA00047942"/>
    </source>
</evidence>
<dbReference type="HOGENOM" id="CLU_002151_1_1_3"/>
<accession>A0A073CNL0</accession>
<evidence type="ECO:0000313" key="9">
    <source>
        <dbReference type="EMBL" id="KEI65595.1"/>
    </source>
</evidence>
<evidence type="ECO:0000256" key="4">
    <source>
        <dbReference type="ARBA" id="ARBA00022747"/>
    </source>
</evidence>
<dbReference type="EC" id="2.1.1.72" evidence="1"/>
<evidence type="ECO:0000259" key="7">
    <source>
        <dbReference type="Pfam" id="PF18135"/>
    </source>
</evidence>
<dbReference type="PROSITE" id="PS00092">
    <property type="entry name" value="N6_MTASE"/>
    <property type="match status" value="1"/>
</dbReference>
<dbReference type="RefSeq" id="WP_042151582.1">
    <property type="nucleotide sequence ID" value="NZ_CM002803.1"/>
</dbReference>
<feature type="domain" description="Type ISP restriction-modification enzyme coupler" evidence="8">
    <location>
        <begin position="157"/>
        <end position="276"/>
    </location>
</feature>
<dbReference type="GO" id="GO:0008170">
    <property type="term" value="F:N-methyltransferase activity"/>
    <property type="evidence" value="ECO:0007669"/>
    <property type="project" value="InterPro"/>
</dbReference>
<keyword evidence="10" id="KW-1185">Reference proteome</keyword>
<dbReference type="Pfam" id="PF18135">
    <property type="entry name" value="Type_ISP_C"/>
    <property type="match status" value="1"/>
</dbReference>
<name>A0A073CNL0_PLAA1</name>
<dbReference type="InterPro" id="IPR041635">
    <property type="entry name" value="Type_ISP_LLaBIII_C"/>
</dbReference>
<dbReference type="GO" id="GO:0009007">
    <property type="term" value="F:site-specific DNA-methyltransferase (adenine-specific) activity"/>
    <property type="evidence" value="ECO:0007669"/>
    <property type="project" value="UniProtKB-EC"/>
</dbReference>
<organism evidence="9 10">
    <name type="scientific">Planktothrix agardhii (strain NIVA-CYA 126/8)</name>
    <dbReference type="NCBI Taxonomy" id="388467"/>
    <lineage>
        <taxon>Bacteria</taxon>
        <taxon>Bacillati</taxon>
        <taxon>Cyanobacteriota</taxon>
        <taxon>Cyanophyceae</taxon>
        <taxon>Oscillatoriophycideae</taxon>
        <taxon>Oscillatoriales</taxon>
        <taxon>Microcoleaceae</taxon>
        <taxon>Planktothrix</taxon>
    </lineage>
</organism>
<dbReference type="Proteomes" id="UP000027395">
    <property type="component" value="Chromosome"/>
</dbReference>
<evidence type="ECO:0000256" key="1">
    <source>
        <dbReference type="ARBA" id="ARBA00011900"/>
    </source>
</evidence>
<dbReference type="InterPro" id="IPR003356">
    <property type="entry name" value="DNA_methylase_A-5"/>
</dbReference>
<reference evidence="9 10" key="1">
    <citation type="journal article" date="2014" name="Appl. Environ. Microbiol.">
        <title>Elucidation of insertion elements encoded on plasmids and in vitro construction of shuttle vectors from the toxic cyanobacterium Planktothrix.</title>
        <authorList>
            <person name="Christiansen G."/>
            <person name="Goesmann A."/>
            <person name="Kurmayer R."/>
        </authorList>
    </citation>
    <scope>NUCLEOTIDE SEQUENCE [LARGE SCALE GENOMIC DNA]</scope>
    <source>
        <strain evidence="9 10">NIVA-CYA 126/8</strain>
    </source>
</reference>
<dbReference type="InterPro" id="IPR053980">
    <property type="entry name" value="ISP_coupler"/>
</dbReference>
<dbReference type="GO" id="GO:0003677">
    <property type="term" value="F:DNA binding"/>
    <property type="evidence" value="ECO:0007669"/>
    <property type="project" value="InterPro"/>
</dbReference>
<dbReference type="AlphaFoldDB" id="A0A073CNL0"/>
<comment type="catalytic activity">
    <reaction evidence="5">
        <text>a 2'-deoxyadenosine in DNA + S-adenosyl-L-methionine = an N(6)-methyl-2'-deoxyadenosine in DNA + S-adenosyl-L-homocysteine + H(+)</text>
        <dbReference type="Rhea" id="RHEA:15197"/>
        <dbReference type="Rhea" id="RHEA-COMP:12418"/>
        <dbReference type="Rhea" id="RHEA-COMP:12419"/>
        <dbReference type="ChEBI" id="CHEBI:15378"/>
        <dbReference type="ChEBI" id="CHEBI:57856"/>
        <dbReference type="ChEBI" id="CHEBI:59789"/>
        <dbReference type="ChEBI" id="CHEBI:90615"/>
        <dbReference type="ChEBI" id="CHEBI:90616"/>
        <dbReference type="EC" id="2.1.1.72"/>
    </reaction>
</comment>
<dbReference type="Gene3D" id="3.40.50.150">
    <property type="entry name" value="Vaccinia Virus protein VP39"/>
    <property type="match status" value="1"/>
</dbReference>
<dbReference type="PANTHER" id="PTHR33841">
    <property type="entry name" value="DNA METHYLTRANSFERASE YEEA-RELATED"/>
    <property type="match status" value="1"/>
</dbReference>
<dbReference type="InterPro" id="IPR029063">
    <property type="entry name" value="SAM-dependent_MTases_sf"/>
</dbReference>
<dbReference type="InterPro" id="IPR002052">
    <property type="entry name" value="DNA_methylase_N6_adenine_CS"/>
</dbReference>
<dbReference type="PRINTS" id="PR00507">
    <property type="entry name" value="N12N6MTFRASE"/>
</dbReference>
<evidence type="ECO:0000259" key="8">
    <source>
        <dbReference type="Pfam" id="PF22240"/>
    </source>
</evidence>
<keyword evidence="4" id="KW-0680">Restriction system</keyword>
<dbReference type="Pfam" id="PF02384">
    <property type="entry name" value="N6_Mtase"/>
    <property type="match status" value="1"/>
</dbReference>